<feature type="compositionally biased region" description="Polar residues" evidence="1">
    <location>
        <begin position="21"/>
        <end position="33"/>
    </location>
</feature>
<organism evidence="2 3">
    <name type="scientific">Caenorhabditis tropicalis</name>
    <dbReference type="NCBI Taxonomy" id="1561998"/>
    <lineage>
        <taxon>Eukaryota</taxon>
        <taxon>Metazoa</taxon>
        <taxon>Ecdysozoa</taxon>
        <taxon>Nematoda</taxon>
        <taxon>Chromadorea</taxon>
        <taxon>Rhabditida</taxon>
        <taxon>Rhabditina</taxon>
        <taxon>Rhabditomorpha</taxon>
        <taxon>Rhabditoidea</taxon>
        <taxon>Rhabditidae</taxon>
        <taxon>Peloderinae</taxon>
        <taxon>Caenorhabditis</taxon>
    </lineage>
</organism>
<evidence type="ECO:0000313" key="3">
    <source>
        <dbReference type="WBParaSite" id="Csp11.Scaffold629.g12120.t1"/>
    </source>
</evidence>
<feature type="compositionally biased region" description="Basic and acidic residues" evidence="1">
    <location>
        <begin position="1"/>
        <end position="10"/>
    </location>
</feature>
<protein>
    <submittedName>
        <fullName evidence="3">Uncharacterized protein</fullName>
    </submittedName>
</protein>
<evidence type="ECO:0000256" key="1">
    <source>
        <dbReference type="SAM" id="MobiDB-lite"/>
    </source>
</evidence>
<dbReference type="Proteomes" id="UP000095282">
    <property type="component" value="Unplaced"/>
</dbReference>
<sequence>MEEILRTGSERKRRAPEENSNDPNAPGSSNRFRPSTFFVPRVPPIVSPSGVPQAPGSSSPGLMPDVIAPETRPIPRQVDNLFMNEHLPHIDLVRYPNESPPEYDPNWVSPPGTPPIAAYADALAFHRSRNIRDNRDENDSNQNPDV</sequence>
<reference evidence="3" key="1">
    <citation type="submission" date="2016-11" db="UniProtKB">
        <authorList>
            <consortium name="WormBaseParasite"/>
        </authorList>
    </citation>
    <scope>IDENTIFICATION</scope>
</reference>
<dbReference type="AlphaFoldDB" id="A0A1I7TV84"/>
<accession>A0A1I7TV84</accession>
<dbReference type="WBParaSite" id="Csp11.Scaffold629.g12120.t1">
    <property type="protein sequence ID" value="Csp11.Scaffold629.g12120.t1"/>
    <property type="gene ID" value="Csp11.Scaffold629.g12120"/>
</dbReference>
<feature type="region of interest" description="Disordered" evidence="1">
    <location>
        <begin position="1"/>
        <end position="68"/>
    </location>
</feature>
<name>A0A1I7TV84_9PELO</name>
<evidence type="ECO:0000313" key="2">
    <source>
        <dbReference type="Proteomes" id="UP000095282"/>
    </source>
</evidence>
<proteinExistence type="predicted"/>
<keyword evidence="2" id="KW-1185">Reference proteome</keyword>